<dbReference type="InterPro" id="IPR031127">
    <property type="entry name" value="E3_UB_ligase_RBR"/>
</dbReference>
<reference evidence="2" key="1">
    <citation type="submission" date="2022-11" db="EMBL/GenBank/DDBJ databases">
        <authorList>
            <person name="Scott C."/>
            <person name="Bruce N."/>
        </authorList>
    </citation>
    <scope>NUCLEOTIDE SEQUENCE</scope>
</reference>
<evidence type="ECO:0000313" key="2">
    <source>
        <dbReference type="EMBL" id="CAI4217409.1"/>
    </source>
</evidence>
<comment type="caution">
    <text evidence="2">The sequence shown here is derived from an EMBL/GenBank/DDBJ whole genome shotgun (WGS) entry which is preliminary data.</text>
</comment>
<dbReference type="InterPro" id="IPR013083">
    <property type="entry name" value="Znf_RING/FYVE/PHD"/>
</dbReference>
<sequence length="574" mass="63613">MAPATPETRPAIRSSEPFPNEWRDPSQHPLQEQSRFQHTRLRERFGLKHGSYSPNRETDRRIPTLEAKTRVLEREADALRLKNKLLLACLTQQAHVASTQVLESNRSSAGSSGDAGAVENQRLLEQNAALLEQTKKLQRRIKIRRETPANDPDLKMLFCEGCHARPPQNTRGDHAIPEHGPARVKFAVMECCRKSLCGNCFPAAVTARLQGAIWHDLSRPDWVPCPVFSCENGFFTVTIPKIQKIYSTLGSQSTEMHLKILERACFLRQKLVEVAPALNGDAASAAERFHGRMHRWRFMDNPFLDLMGTKDVVIERLSVMSSDDSLVSIPVITSLLKRSETPKNCAICTEDLCDLEIGNKRAWKKCRQTFGSDVEWVAYPFPSESMIPQCAANHGITICRGCLSKHIDSRIELGARSAATIACPQPGCGHVYSYQELKALAKSETFAGYEKACLSVALSNEPNFRWCLRPGCKAGQIYDTQPGVCDMLSNLNLNTENGEVLPRSSGKASLARFLPTSCAEYEAQSQGASAESETQSWLKHNTKSARAADAGAGGEGRRVLSHGMRELRTALQGV</sequence>
<dbReference type="GO" id="GO:0004842">
    <property type="term" value="F:ubiquitin-protein transferase activity"/>
    <property type="evidence" value="ECO:0007669"/>
    <property type="project" value="InterPro"/>
</dbReference>
<dbReference type="GO" id="GO:0016567">
    <property type="term" value="P:protein ubiquitination"/>
    <property type="evidence" value="ECO:0007669"/>
    <property type="project" value="InterPro"/>
</dbReference>
<dbReference type="Proteomes" id="UP000838763">
    <property type="component" value="Unassembled WGS sequence"/>
</dbReference>
<evidence type="ECO:0008006" key="4">
    <source>
        <dbReference type="Google" id="ProtNLM"/>
    </source>
</evidence>
<name>A0A9P1H901_9PEZI</name>
<dbReference type="EMBL" id="CALLCH030000016">
    <property type="protein sequence ID" value="CAI4217409.1"/>
    <property type="molecule type" value="Genomic_DNA"/>
</dbReference>
<feature type="compositionally biased region" description="Polar residues" evidence="1">
    <location>
        <begin position="524"/>
        <end position="539"/>
    </location>
</feature>
<keyword evidence="3" id="KW-1185">Reference proteome</keyword>
<dbReference type="OrthoDB" id="4588842at2759"/>
<dbReference type="AlphaFoldDB" id="A0A9P1H901"/>
<feature type="region of interest" description="Disordered" evidence="1">
    <location>
        <begin position="1"/>
        <end position="34"/>
    </location>
</feature>
<accession>A0A9P1H901</accession>
<organism evidence="2 3">
    <name type="scientific">Parascedosporium putredinis</name>
    <dbReference type="NCBI Taxonomy" id="1442378"/>
    <lineage>
        <taxon>Eukaryota</taxon>
        <taxon>Fungi</taxon>
        <taxon>Dikarya</taxon>
        <taxon>Ascomycota</taxon>
        <taxon>Pezizomycotina</taxon>
        <taxon>Sordariomycetes</taxon>
        <taxon>Hypocreomycetidae</taxon>
        <taxon>Microascales</taxon>
        <taxon>Microascaceae</taxon>
        <taxon>Parascedosporium</taxon>
    </lineage>
</organism>
<gene>
    <name evidence="2" type="ORF">PPNO1_LOCUS7022</name>
</gene>
<evidence type="ECO:0000256" key="1">
    <source>
        <dbReference type="SAM" id="MobiDB-lite"/>
    </source>
</evidence>
<feature type="region of interest" description="Disordered" evidence="1">
    <location>
        <begin position="43"/>
        <end position="62"/>
    </location>
</feature>
<dbReference type="PANTHER" id="PTHR11685">
    <property type="entry name" value="RBR FAMILY RING FINGER AND IBR DOMAIN-CONTAINING"/>
    <property type="match status" value="1"/>
</dbReference>
<protein>
    <recommendedName>
        <fullName evidence="4">IBR domain-containing protein</fullName>
    </recommendedName>
</protein>
<feature type="region of interest" description="Disordered" evidence="1">
    <location>
        <begin position="524"/>
        <end position="558"/>
    </location>
</feature>
<proteinExistence type="predicted"/>
<dbReference type="Gene3D" id="3.30.40.10">
    <property type="entry name" value="Zinc/RING finger domain, C3HC4 (zinc finger)"/>
    <property type="match status" value="1"/>
</dbReference>
<evidence type="ECO:0000313" key="3">
    <source>
        <dbReference type="Proteomes" id="UP000838763"/>
    </source>
</evidence>